<evidence type="ECO:0008006" key="3">
    <source>
        <dbReference type="Google" id="ProtNLM"/>
    </source>
</evidence>
<gene>
    <name evidence="1" type="ORF">GE061_019270</name>
</gene>
<keyword evidence="2" id="KW-1185">Reference proteome</keyword>
<evidence type="ECO:0000313" key="2">
    <source>
        <dbReference type="Proteomes" id="UP000466442"/>
    </source>
</evidence>
<sequence length="197" mass="22057">MLTLHVLLLCCISTLLVQAGPKSRKAVDILKAIKFGNCDDAQAQGKKADYSYFTNITINNVGRGRDVINGQFVNMYPAKKTTAPYKLWSCKSELESDCELFGTYSHDDYCATAVEKGQFYSGVYLAFHPPLACPLKKNMVHEIQNASLDAEAVMKLGSIIPGFKTFHWLTKTKMIALPERKEFGCVKMMFKIAQIRV</sequence>
<protein>
    <recommendedName>
        <fullName evidence="3">MD-2-related lipid-recognition domain-containing protein</fullName>
    </recommendedName>
</protein>
<evidence type="ECO:0000313" key="1">
    <source>
        <dbReference type="EMBL" id="KAF6205103.1"/>
    </source>
</evidence>
<reference evidence="1" key="1">
    <citation type="journal article" date="2021" name="Mol. Ecol. Resour.">
        <title>Apolygus lucorum genome provides insights into omnivorousness and mesophyll feeding.</title>
        <authorList>
            <person name="Liu Y."/>
            <person name="Liu H."/>
            <person name="Wang H."/>
            <person name="Huang T."/>
            <person name="Liu B."/>
            <person name="Yang B."/>
            <person name="Yin L."/>
            <person name="Li B."/>
            <person name="Zhang Y."/>
            <person name="Zhang S."/>
            <person name="Jiang F."/>
            <person name="Zhang X."/>
            <person name="Ren Y."/>
            <person name="Wang B."/>
            <person name="Wang S."/>
            <person name="Lu Y."/>
            <person name="Wu K."/>
            <person name="Fan W."/>
            <person name="Wang G."/>
        </authorList>
    </citation>
    <scope>NUCLEOTIDE SEQUENCE</scope>
    <source>
        <strain evidence="1">12Hb</strain>
    </source>
</reference>
<dbReference type="AlphaFoldDB" id="A0A6A4JWK9"/>
<proteinExistence type="predicted"/>
<name>A0A6A4JWK9_APOLU</name>
<dbReference type="EMBL" id="WIXP02000009">
    <property type="protein sequence ID" value="KAF6205103.1"/>
    <property type="molecule type" value="Genomic_DNA"/>
</dbReference>
<organism evidence="1 2">
    <name type="scientific">Apolygus lucorum</name>
    <name type="common">Small green plant bug</name>
    <name type="synonym">Lygocoris lucorum</name>
    <dbReference type="NCBI Taxonomy" id="248454"/>
    <lineage>
        <taxon>Eukaryota</taxon>
        <taxon>Metazoa</taxon>
        <taxon>Ecdysozoa</taxon>
        <taxon>Arthropoda</taxon>
        <taxon>Hexapoda</taxon>
        <taxon>Insecta</taxon>
        <taxon>Pterygota</taxon>
        <taxon>Neoptera</taxon>
        <taxon>Paraneoptera</taxon>
        <taxon>Hemiptera</taxon>
        <taxon>Heteroptera</taxon>
        <taxon>Panheteroptera</taxon>
        <taxon>Cimicomorpha</taxon>
        <taxon>Miridae</taxon>
        <taxon>Mirini</taxon>
        <taxon>Apolygus</taxon>
    </lineage>
</organism>
<dbReference type="Proteomes" id="UP000466442">
    <property type="component" value="Linkage Group LG9"/>
</dbReference>
<accession>A0A6A4JWK9</accession>
<comment type="caution">
    <text evidence="1">The sequence shown here is derived from an EMBL/GenBank/DDBJ whole genome shotgun (WGS) entry which is preliminary data.</text>
</comment>